<feature type="domain" description="GOLD" evidence="9">
    <location>
        <begin position="19"/>
        <end position="206"/>
    </location>
</feature>
<comment type="caution">
    <text evidence="10">The sequence shown here is derived from an EMBL/GenBank/DDBJ whole genome shotgun (WGS) entry which is preliminary data.</text>
</comment>
<keyword evidence="11" id="KW-1185">Reference proteome</keyword>
<dbReference type="SMART" id="SM01190">
    <property type="entry name" value="EMP24_GP25L"/>
    <property type="match status" value="1"/>
</dbReference>
<dbReference type="EMBL" id="JAHMUF010000006">
    <property type="protein sequence ID" value="KAG7194572.1"/>
    <property type="molecule type" value="Genomic_DNA"/>
</dbReference>
<accession>A0A9P7VB15</accession>
<evidence type="ECO:0000256" key="5">
    <source>
        <dbReference type="ARBA" id="ARBA00022989"/>
    </source>
</evidence>
<keyword evidence="4 8" id="KW-0732">Signal</keyword>
<evidence type="ECO:0000256" key="8">
    <source>
        <dbReference type="SAM" id="SignalP"/>
    </source>
</evidence>
<dbReference type="RefSeq" id="XP_043050119.1">
    <property type="nucleotide sequence ID" value="XM_043194922.1"/>
</dbReference>
<gene>
    <name evidence="10" type="primary">ERV25</name>
    <name evidence="10" type="ORF">KQ657_004243</name>
</gene>
<dbReference type="GO" id="GO:0016020">
    <property type="term" value="C:membrane"/>
    <property type="evidence" value="ECO:0007669"/>
    <property type="project" value="UniProtKB-SubCell"/>
</dbReference>
<evidence type="ECO:0000256" key="4">
    <source>
        <dbReference type="ARBA" id="ARBA00022729"/>
    </source>
</evidence>
<name>A0A9P7VB15_9ASCO</name>
<sequence>MRHVIFTLVAAFLWALVSGLHLEIPASHHPEATCIRDFAQDGLLVVVNLQIDGNPGDGQQLDLVIVDSMGFEYRRTKDIKDKVRIAFTSHDAAFDVCFTNTLNSRFRGESYVRHVELDIESGAAARDWNALQTANKLKPAEVELKRIEEVTNEIHEQLTYLKVREERMRDTNESTNARVKWFSIVVVFSLIGFGLWQLAYLRNYFRTKHII</sequence>
<evidence type="ECO:0000313" key="10">
    <source>
        <dbReference type="EMBL" id="KAG7194572.1"/>
    </source>
</evidence>
<evidence type="ECO:0000313" key="11">
    <source>
        <dbReference type="Proteomes" id="UP000790833"/>
    </source>
</evidence>
<evidence type="ECO:0000256" key="3">
    <source>
        <dbReference type="ARBA" id="ARBA00022692"/>
    </source>
</evidence>
<dbReference type="Proteomes" id="UP000790833">
    <property type="component" value="Unassembled WGS sequence"/>
</dbReference>
<keyword evidence="5 7" id="KW-1133">Transmembrane helix</keyword>
<reference evidence="10" key="1">
    <citation type="submission" date="2021-03" db="EMBL/GenBank/DDBJ databases">
        <authorList>
            <person name="Palmer J.M."/>
        </authorList>
    </citation>
    <scope>NUCLEOTIDE SEQUENCE</scope>
    <source>
        <strain evidence="10">ARV_011</strain>
    </source>
</reference>
<dbReference type="PANTHER" id="PTHR22811">
    <property type="entry name" value="TRANSMEMBRANE EMP24 DOMAIN-CONTAINING PROTEIN"/>
    <property type="match status" value="1"/>
</dbReference>
<evidence type="ECO:0000256" key="6">
    <source>
        <dbReference type="ARBA" id="ARBA00023136"/>
    </source>
</evidence>
<organism evidence="10 11">
    <name type="scientific">Scheffersomyces spartinae</name>
    <dbReference type="NCBI Taxonomy" id="45513"/>
    <lineage>
        <taxon>Eukaryota</taxon>
        <taxon>Fungi</taxon>
        <taxon>Dikarya</taxon>
        <taxon>Ascomycota</taxon>
        <taxon>Saccharomycotina</taxon>
        <taxon>Pichiomycetes</taxon>
        <taxon>Debaryomycetaceae</taxon>
        <taxon>Scheffersomyces</taxon>
    </lineage>
</organism>
<comment type="similarity">
    <text evidence="2">Belongs to the EMP24/GP25L family.</text>
</comment>
<evidence type="ECO:0000256" key="2">
    <source>
        <dbReference type="ARBA" id="ARBA00007104"/>
    </source>
</evidence>
<dbReference type="AlphaFoldDB" id="A0A9P7VB15"/>
<keyword evidence="6 7" id="KW-0472">Membrane</keyword>
<protein>
    <submittedName>
        <fullName evidence="10">Vesicle coat component</fullName>
    </submittedName>
</protein>
<feature type="chain" id="PRO_5040252869" evidence="8">
    <location>
        <begin position="20"/>
        <end position="211"/>
    </location>
</feature>
<dbReference type="InterPro" id="IPR009038">
    <property type="entry name" value="GOLD_dom"/>
</dbReference>
<evidence type="ECO:0000259" key="9">
    <source>
        <dbReference type="SMART" id="SM01190"/>
    </source>
</evidence>
<proteinExistence type="inferred from homology"/>
<comment type="subcellular location">
    <subcellularLocation>
        <location evidence="1">Membrane</location>
        <topology evidence="1">Single-pass type I membrane protein</topology>
    </subcellularLocation>
</comment>
<dbReference type="GeneID" id="66117617"/>
<dbReference type="Pfam" id="PF01105">
    <property type="entry name" value="EMP24_GP25L"/>
    <property type="match status" value="1"/>
</dbReference>
<feature type="signal peptide" evidence="8">
    <location>
        <begin position="1"/>
        <end position="19"/>
    </location>
</feature>
<dbReference type="InterPro" id="IPR015720">
    <property type="entry name" value="Emp24-like"/>
</dbReference>
<evidence type="ECO:0000256" key="1">
    <source>
        <dbReference type="ARBA" id="ARBA00004479"/>
    </source>
</evidence>
<keyword evidence="3 7" id="KW-0812">Transmembrane</keyword>
<feature type="transmembrane region" description="Helical" evidence="7">
    <location>
        <begin position="181"/>
        <end position="201"/>
    </location>
</feature>
<dbReference type="OrthoDB" id="759142at2759"/>
<evidence type="ECO:0000256" key="7">
    <source>
        <dbReference type="SAM" id="Phobius"/>
    </source>
</evidence>